<keyword evidence="1" id="KW-0521">NADP</keyword>
<protein>
    <submittedName>
        <fullName evidence="4">NAD(P)H quinone oxidoreductase, PIG3 family</fullName>
        <ecNumber evidence="4">1.6.5.5</ecNumber>
    </submittedName>
</protein>
<dbReference type="KEGG" id="fsy:FsymDg_0666"/>
<dbReference type="InterPro" id="IPR020843">
    <property type="entry name" value="ER"/>
</dbReference>
<dbReference type="SUPFAM" id="SSF51735">
    <property type="entry name" value="NAD(P)-binding Rossmann-fold domains"/>
    <property type="match status" value="1"/>
</dbReference>
<feature type="domain" description="Enoyl reductase (ER)" evidence="3">
    <location>
        <begin position="29"/>
        <end position="345"/>
    </location>
</feature>
<keyword evidence="2 4" id="KW-0560">Oxidoreductase</keyword>
<dbReference type="SUPFAM" id="SSF50129">
    <property type="entry name" value="GroES-like"/>
    <property type="match status" value="1"/>
</dbReference>
<dbReference type="InterPro" id="IPR013154">
    <property type="entry name" value="ADH-like_N"/>
</dbReference>
<evidence type="ECO:0000256" key="1">
    <source>
        <dbReference type="ARBA" id="ARBA00022857"/>
    </source>
</evidence>
<dbReference type="GO" id="GO:0003960">
    <property type="term" value="F:quinone reductase (NADPH) activity"/>
    <property type="evidence" value="ECO:0007669"/>
    <property type="project" value="UniProtKB-EC"/>
</dbReference>
<evidence type="ECO:0000313" key="5">
    <source>
        <dbReference type="Proteomes" id="UP000001549"/>
    </source>
</evidence>
<dbReference type="GO" id="GO:0070402">
    <property type="term" value="F:NADPH binding"/>
    <property type="evidence" value="ECO:0007669"/>
    <property type="project" value="TreeGrafter"/>
</dbReference>
<dbReference type="InterPro" id="IPR011032">
    <property type="entry name" value="GroES-like_sf"/>
</dbReference>
<proteinExistence type="predicted"/>
<dbReference type="STRING" id="656024.FsymDg_0666"/>
<dbReference type="Gene3D" id="3.40.50.720">
    <property type="entry name" value="NAD(P)-binding Rossmann-like Domain"/>
    <property type="match status" value="1"/>
</dbReference>
<organism evidence="4 5">
    <name type="scientific">Candidatus Protofrankia datiscae</name>
    <dbReference type="NCBI Taxonomy" id="2716812"/>
    <lineage>
        <taxon>Bacteria</taxon>
        <taxon>Bacillati</taxon>
        <taxon>Actinomycetota</taxon>
        <taxon>Actinomycetes</taxon>
        <taxon>Frankiales</taxon>
        <taxon>Frankiaceae</taxon>
        <taxon>Protofrankia</taxon>
    </lineage>
</organism>
<dbReference type="NCBIfam" id="TIGR02824">
    <property type="entry name" value="quinone_pig3"/>
    <property type="match status" value="1"/>
</dbReference>
<name>F8AV99_9ACTN</name>
<evidence type="ECO:0000256" key="2">
    <source>
        <dbReference type="ARBA" id="ARBA00023002"/>
    </source>
</evidence>
<accession>F8AV99</accession>
<gene>
    <name evidence="4" type="ordered locus">FsymDg_0666</name>
</gene>
<evidence type="ECO:0000313" key="4">
    <source>
        <dbReference type="EMBL" id="AEH08191.1"/>
    </source>
</evidence>
<dbReference type="HOGENOM" id="CLU_026673_3_4_11"/>
<dbReference type="PANTHER" id="PTHR48106">
    <property type="entry name" value="QUINONE OXIDOREDUCTASE PIG3-RELATED"/>
    <property type="match status" value="1"/>
</dbReference>
<dbReference type="eggNOG" id="COG0604">
    <property type="taxonomic scope" value="Bacteria"/>
</dbReference>
<dbReference type="PANTHER" id="PTHR48106:SF8">
    <property type="entry name" value="OS02G0805600 PROTEIN"/>
    <property type="match status" value="1"/>
</dbReference>
<dbReference type="EC" id="1.6.5.5" evidence="4"/>
<dbReference type="Pfam" id="PF13602">
    <property type="entry name" value="ADH_zinc_N_2"/>
    <property type="match status" value="1"/>
</dbReference>
<dbReference type="SMART" id="SM00829">
    <property type="entry name" value="PKS_ER"/>
    <property type="match status" value="1"/>
</dbReference>
<evidence type="ECO:0000259" key="3">
    <source>
        <dbReference type="SMART" id="SM00829"/>
    </source>
</evidence>
<keyword evidence="5" id="KW-1185">Reference proteome</keyword>
<dbReference type="Proteomes" id="UP000001549">
    <property type="component" value="Chromosome"/>
</dbReference>
<dbReference type="EMBL" id="CP002801">
    <property type="protein sequence ID" value="AEH08191.1"/>
    <property type="molecule type" value="Genomic_DNA"/>
</dbReference>
<reference evidence="4 5" key="1">
    <citation type="submission" date="2011-05" db="EMBL/GenBank/DDBJ databases">
        <title>Complete sequence of chromosome of Frankia symbiont of Datisca glomerata.</title>
        <authorList>
            <consortium name="US DOE Joint Genome Institute"/>
            <person name="Lucas S."/>
            <person name="Han J."/>
            <person name="Lapidus A."/>
            <person name="Cheng J.-F."/>
            <person name="Goodwin L."/>
            <person name="Pitluck S."/>
            <person name="Peters L."/>
            <person name="Mikhailova N."/>
            <person name="Chertkov O."/>
            <person name="Teshima H."/>
            <person name="Han C."/>
            <person name="Tapia R."/>
            <person name="Land M."/>
            <person name="Hauser L."/>
            <person name="Kyrpides N."/>
            <person name="Ivanova N."/>
            <person name="Pagani I."/>
            <person name="Berry A."/>
            <person name="Pawlowski K."/>
            <person name="Persson T."/>
            <person name="Vanden Heuvel B."/>
            <person name="Benson D."/>
            <person name="Woyke T."/>
        </authorList>
    </citation>
    <scope>NUCLEOTIDE SEQUENCE [LARGE SCALE GENOMIC DNA]</scope>
    <source>
        <strain evidence="5">4085684</strain>
    </source>
</reference>
<dbReference type="Gene3D" id="3.90.180.10">
    <property type="entry name" value="Medium-chain alcohol dehydrogenases, catalytic domain"/>
    <property type="match status" value="1"/>
</dbReference>
<dbReference type="CDD" id="cd05276">
    <property type="entry name" value="p53_inducible_oxidoreductase"/>
    <property type="match status" value="1"/>
</dbReference>
<dbReference type="InterPro" id="IPR036291">
    <property type="entry name" value="NAD(P)-bd_dom_sf"/>
</dbReference>
<dbReference type="Pfam" id="PF08240">
    <property type="entry name" value="ADH_N"/>
    <property type="match status" value="1"/>
</dbReference>
<dbReference type="AlphaFoldDB" id="F8AV99"/>
<sequence>MIVGAGRTRCAGGRGYGGLVRAVTVASFGAPEVMSWAEVDDLAPPGPGEIAIDVVASAVNRADLLQRQGFYPPPPGASAVLGMECSGRVAAVGAGVTAWQPGDEVCALLAGGGYATRVNVPAGHVLPVPAGVSLLEAAGLPEAAATVHSTVFGVADLRDGEVFLVHGGASGIGTFAIQAVRALRPSSTIATTAGSPAKLVRVRELGADLAISYRDEDFVDRVREATGGRGADVILDNMGGAYLARNVEALAVEGRIVVIGLQGGRKGELNLAALLAKRGSVHALSLRARPDERKAAIVADVRERIWPAVEAGAIRPVIDQVVPIEKVADAHRHVEELGHVGKVLLAVDTP</sequence>
<dbReference type="InterPro" id="IPR014189">
    <property type="entry name" value="Quinone_OxRdtase_PIG3"/>
</dbReference>